<dbReference type="SUPFAM" id="SSF54534">
    <property type="entry name" value="FKBP-like"/>
    <property type="match status" value="1"/>
</dbReference>
<accession>A0A919BI68</accession>
<sequence>MEIINAAPQFDASIAHQCGEEDLVVNNPAVNHGDFTEVEDELKEAQRKLNFPPEVPEIKVNGVEISEQQVLAEMQYHSAQSKRESMVKAAQYLIVNELVKQQALAKGVYKKTEIENVNEHEMVQRLVSFEHQTPAASENECLRFYQQNKIKFRTSPLLEVRHILLASPPENVSERIQIKEIAQQLVIQLKKGEISFDDAVQRHSACPSKSTKGSLGQVSQGQTAPEFERQLFKANTGLINYPIESRYGFHIVYVDRKIAGSDLPFDYVKQRICDYLNEKVERKTIAQYIQNLINDAEIVGFNFDFDRSPLMQ</sequence>
<evidence type="ECO:0000256" key="4">
    <source>
        <dbReference type="ARBA" id="ARBA00023110"/>
    </source>
</evidence>
<comment type="caution">
    <text evidence="7">The sequence shown here is derived from an EMBL/GenBank/DDBJ whole genome shotgun (WGS) entry which is preliminary data.</text>
</comment>
<evidence type="ECO:0000313" key="8">
    <source>
        <dbReference type="Proteomes" id="UP000623842"/>
    </source>
</evidence>
<reference evidence="7" key="2">
    <citation type="submission" date="2020-09" db="EMBL/GenBank/DDBJ databases">
        <authorList>
            <person name="Sun Q."/>
            <person name="Kim S."/>
        </authorList>
    </citation>
    <scope>NUCLEOTIDE SEQUENCE</scope>
    <source>
        <strain evidence="7">KCTC 42731</strain>
    </source>
</reference>
<dbReference type="SUPFAM" id="SSF109998">
    <property type="entry name" value="Triger factor/SurA peptide-binding domain-like"/>
    <property type="match status" value="1"/>
</dbReference>
<dbReference type="Proteomes" id="UP000623842">
    <property type="component" value="Unassembled WGS sequence"/>
</dbReference>
<dbReference type="InterPro" id="IPR027304">
    <property type="entry name" value="Trigger_fact/SurA_dom_sf"/>
</dbReference>
<dbReference type="AlphaFoldDB" id="A0A919BI68"/>
<dbReference type="Gene3D" id="3.10.50.40">
    <property type="match status" value="1"/>
</dbReference>
<dbReference type="InterPro" id="IPR046357">
    <property type="entry name" value="PPIase_dom_sf"/>
</dbReference>
<keyword evidence="4 5" id="KW-0697">Rotamase</keyword>
<comment type="catalytic activity">
    <reaction evidence="1">
        <text>[protein]-peptidylproline (omega=180) = [protein]-peptidylproline (omega=0)</text>
        <dbReference type="Rhea" id="RHEA:16237"/>
        <dbReference type="Rhea" id="RHEA-COMP:10747"/>
        <dbReference type="Rhea" id="RHEA-COMP:10748"/>
        <dbReference type="ChEBI" id="CHEBI:83833"/>
        <dbReference type="ChEBI" id="CHEBI:83834"/>
        <dbReference type="EC" id="5.2.1.8"/>
    </reaction>
</comment>
<comment type="similarity">
    <text evidence="2">Belongs to the PpiC/parvulin rotamase family.</text>
</comment>
<dbReference type="InterPro" id="IPR050245">
    <property type="entry name" value="PrsA_foldase"/>
</dbReference>
<evidence type="ECO:0000256" key="2">
    <source>
        <dbReference type="ARBA" id="ARBA00007656"/>
    </source>
</evidence>
<dbReference type="Pfam" id="PF00639">
    <property type="entry name" value="Rotamase"/>
    <property type="match status" value="1"/>
</dbReference>
<dbReference type="RefSeq" id="WP_229854650.1">
    <property type="nucleotide sequence ID" value="NZ_BNCK01000004.1"/>
</dbReference>
<evidence type="ECO:0000313" key="7">
    <source>
        <dbReference type="EMBL" id="GHF91985.1"/>
    </source>
</evidence>
<dbReference type="PANTHER" id="PTHR47245:SF2">
    <property type="entry name" value="PEPTIDYL-PROLYL CIS-TRANS ISOMERASE HP_0175-RELATED"/>
    <property type="match status" value="1"/>
</dbReference>
<feature type="domain" description="PpiC" evidence="6">
    <location>
        <begin position="155"/>
        <end position="256"/>
    </location>
</feature>
<dbReference type="EC" id="5.2.1.8" evidence="3"/>
<protein>
    <recommendedName>
        <fullName evidence="3">peptidylprolyl isomerase</fullName>
        <ecNumber evidence="3">5.2.1.8</ecNumber>
    </recommendedName>
</protein>
<evidence type="ECO:0000256" key="5">
    <source>
        <dbReference type="PROSITE-ProRule" id="PRU00278"/>
    </source>
</evidence>
<evidence type="ECO:0000256" key="1">
    <source>
        <dbReference type="ARBA" id="ARBA00000971"/>
    </source>
</evidence>
<gene>
    <name evidence="7" type="ORF">GCM10017161_20020</name>
</gene>
<reference evidence="7" key="1">
    <citation type="journal article" date="2014" name="Int. J. Syst. Evol. Microbiol.">
        <title>Complete genome sequence of Corynebacterium casei LMG S-19264T (=DSM 44701T), isolated from a smear-ripened cheese.</title>
        <authorList>
            <consortium name="US DOE Joint Genome Institute (JGI-PGF)"/>
            <person name="Walter F."/>
            <person name="Albersmeier A."/>
            <person name="Kalinowski J."/>
            <person name="Ruckert C."/>
        </authorList>
    </citation>
    <scope>NUCLEOTIDE SEQUENCE</scope>
    <source>
        <strain evidence="7">KCTC 42731</strain>
    </source>
</reference>
<dbReference type="EMBL" id="BNCK01000004">
    <property type="protein sequence ID" value="GHF91985.1"/>
    <property type="molecule type" value="Genomic_DNA"/>
</dbReference>
<evidence type="ECO:0000256" key="3">
    <source>
        <dbReference type="ARBA" id="ARBA00013194"/>
    </source>
</evidence>
<evidence type="ECO:0000259" key="6">
    <source>
        <dbReference type="PROSITE" id="PS50198"/>
    </source>
</evidence>
<proteinExistence type="inferred from homology"/>
<dbReference type="PANTHER" id="PTHR47245">
    <property type="entry name" value="PEPTIDYLPROLYL ISOMERASE"/>
    <property type="match status" value="1"/>
</dbReference>
<dbReference type="PROSITE" id="PS50198">
    <property type="entry name" value="PPIC_PPIASE_2"/>
    <property type="match status" value="1"/>
</dbReference>
<name>A0A919BI68_9GAMM</name>
<dbReference type="InterPro" id="IPR000297">
    <property type="entry name" value="PPIase_PpiC"/>
</dbReference>
<keyword evidence="5 7" id="KW-0413">Isomerase</keyword>
<keyword evidence="8" id="KW-1185">Reference proteome</keyword>
<organism evidence="7 8">
    <name type="scientific">Thalassotalea marina</name>
    <dbReference type="NCBI Taxonomy" id="1673741"/>
    <lineage>
        <taxon>Bacteria</taxon>
        <taxon>Pseudomonadati</taxon>
        <taxon>Pseudomonadota</taxon>
        <taxon>Gammaproteobacteria</taxon>
        <taxon>Alteromonadales</taxon>
        <taxon>Colwelliaceae</taxon>
        <taxon>Thalassotalea</taxon>
    </lineage>
</organism>
<dbReference type="GO" id="GO:0003755">
    <property type="term" value="F:peptidyl-prolyl cis-trans isomerase activity"/>
    <property type="evidence" value="ECO:0007669"/>
    <property type="project" value="UniProtKB-KW"/>
</dbReference>